<feature type="compositionally biased region" description="Basic and acidic residues" evidence="2">
    <location>
        <begin position="544"/>
        <end position="677"/>
    </location>
</feature>
<dbReference type="AlphaFoldDB" id="A0A7R8W389"/>
<feature type="coiled-coil region" evidence="1">
    <location>
        <begin position="965"/>
        <end position="1044"/>
    </location>
</feature>
<dbReference type="GO" id="GO:0016460">
    <property type="term" value="C:myosin II complex"/>
    <property type="evidence" value="ECO:0007669"/>
    <property type="project" value="TreeGrafter"/>
</dbReference>
<gene>
    <name evidence="3" type="ORF">CTOB1V02_LOCUS1993</name>
</gene>
<dbReference type="GO" id="GO:0000146">
    <property type="term" value="F:microfilament motor activity"/>
    <property type="evidence" value="ECO:0007669"/>
    <property type="project" value="TreeGrafter"/>
</dbReference>
<feature type="region of interest" description="Disordered" evidence="2">
    <location>
        <begin position="544"/>
        <end position="684"/>
    </location>
</feature>
<feature type="compositionally biased region" description="Basic and acidic residues" evidence="2">
    <location>
        <begin position="1064"/>
        <end position="1077"/>
    </location>
</feature>
<evidence type="ECO:0000256" key="2">
    <source>
        <dbReference type="SAM" id="MobiDB-lite"/>
    </source>
</evidence>
<feature type="coiled-coil region" evidence="1">
    <location>
        <begin position="907"/>
        <end position="934"/>
    </location>
</feature>
<dbReference type="PANTHER" id="PTHR45615">
    <property type="entry name" value="MYOSIN HEAVY CHAIN, NON-MUSCLE"/>
    <property type="match status" value="1"/>
</dbReference>
<proteinExistence type="predicted"/>
<name>A0A7R8W389_9CRUS</name>
<feature type="region of interest" description="Disordered" evidence="2">
    <location>
        <begin position="1044"/>
        <end position="1122"/>
    </location>
</feature>
<feature type="compositionally biased region" description="Basic residues" evidence="2">
    <location>
        <begin position="1112"/>
        <end position="1122"/>
    </location>
</feature>
<evidence type="ECO:0000256" key="1">
    <source>
        <dbReference type="SAM" id="Coils"/>
    </source>
</evidence>
<dbReference type="GO" id="GO:0005737">
    <property type="term" value="C:cytoplasm"/>
    <property type="evidence" value="ECO:0007669"/>
    <property type="project" value="TreeGrafter"/>
</dbReference>
<dbReference type="EMBL" id="OB660293">
    <property type="protein sequence ID" value="CAD7224023.1"/>
    <property type="molecule type" value="Genomic_DNA"/>
</dbReference>
<protein>
    <submittedName>
        <fullName evidence="3">Uncharacterized protein</fullName>
    </submittedName>
</protein>
<feature type="region of interest" description="Disordered" evidence="2">
    <location>
        <begin position="390"/>
        <end position="420"/>
    </location>
</feature>
<dbReference type="Gene3D" id="1.10.287.1490">
    <property type="match status" value="1"/>
</dbReference>
<dbReference type="GO" id="GO:0051015">
    <property type="term" value="F:actin filament binding"/>
    <property type="evidence" value="ECO:0007669"/>
    <property type="project" value="TreeGrafter"/>
</dbReference>
<accession>A0A7R8W389</accession>
<feature type="compositionally biased region" description="Acidic residues" evidence="2">
    <location>
        <begin position="394"/>
        <end position="411"/>
    </location>
</feature>
<reference evidence="3" key="1">
    <citation type="submission" date="2020-11" db="EMBL/GenBank/DDBJ databases">
        <authorList>
            <person name="Tran Van P."/>
        </authorList>
    </citation>
    <scope>NUCLEOTIDE SEQUENCE</scope>
</reference>
<sequence>MTKKGGHGISSLRDRQIRVRKLTAKKENVSLGDIRHQKNKREKKTVLAWIVSQRIKYHKKCTTGATEELMMGKDAAFTFARVHDRLGRRRKWGKDREKVRGLGYGGARFLQEKEIVFRLLFWLLWIEGVNPIRQTGKGVELPYYFELELQKFHFCLLGVISVLILPIFTKKELVWCMGIAFPCPNHRVEEFSDSGETNFADHPMTELESTCLRKGGIPMPYVFAHCSQTGGAKKMQAEDETRLRVVKPKALNFGFKRSFPLKQALPRCFISNHCRSGKLPHKKLYRASQKTCVRVAKGKEELESWEERHTSTRFVFISGSPFDPLNRISISRNFKYETTINRQMASGSYDEHILWVTGCSLLDLCPSNYGYVKLYVLHNLAKEMNDPNILKEENDPEEDNAEEEPVVAEDNGEQKDRSLQSTLEKATVQYKNLQQANVQAQSQLSSAKEEADERLRQLELELSKTRAEFQSRVQVLEQDLNVLSREKNAVETEKNELLAEKRRLADGQSEAKISWENERVRWEAEKAGMERMKEALEQEKHGLELVKKGLEDEKKGLEDEKKGLEEEKKGLEEEKKGLEAEKKGLEAEKKGLEDEKKGLEDEKKGLEEEKKGLEAEKKGLEEEKRGLVTELEALKKEYEGLKQEQSGRDEERLGMQREKERLQTQNEDLLKERDGLRSDLQGVQEEQQKRLQEVEIWKSEVERQRDELRSENEALRETNSKLEERLKEEESKGIAVNSEELDSLRTRLREVEGSESVAKEELRELKANLAAKSEELSSLRSSVAAEKESLEASLKASQQKNEELRRKNYTVLEALQRTESDLIAARQSPTFPCCVFPALDGVASSLIFIIFCFFVLEMQSEHAKTVAEIEQQIRNAMLKVFPDVNLQSSQNLQALLAQFEQKAATSLGILRKEREDLKAERDSLAKEKQELAASLACLQSFEKAADEVCLSECLNTIVTTVPSIVHELQEKLEELQTKLKTEAEEKENYRSQLSEANQSCDSLRSQLSEVDDVKRKLEEEREAKIKLSDEISELKEQLKTCKQNVEDGATSNGLSSSSPQLPTSEEKVSITCDENRDLCTSPGERFSLSPRSTPSKEADTSSLGPEDDGSAKKKKKKRGKKK</sequence>
<organism evidence="3">
    <name type="scientific">Cyprideis torosa</name>
    <dbReference type="NCBI Taxonomy" id="163714"/>
    <lineage>
        <taxon>Eukaryota</taxon>
        <taxon>Metazoa</taxon>
        <taxon>Ecdysozoa</taxon>
        <taxon>Arthropoda</taxon>
        <taxon>Crustacea</taxon>
        <taxon>Oligostraca</taxon>
        <taxon>Ostracoda</taxon>
        <taxon>Podocopa</taxon>
        <taxon>Podocopida</taxon>
        <taxon>Cytherocopina</taxon>
        <taxon>Cytheroidea</taxon>
        <taxon>Cytherideidae</taxon>
        <taxon>Cyprideis</taxon>
    </lineage>
</organism>
<dbReference type="PANTHER" id="PTHR45615:SF40">
    <property type="entry name" value="MYOSIN HEAVY CHAIN, NON-MUSCLE"/>
    <property type="match status" value="1"/>
</dbReference>
<keyword evidence="1" id="KW-0175">Coiled coil</keyword>
<feature type="compositionally biased region" description="Polar residues" evidence="2">
    <location>
        <begin position="1049"/>
        <end position="1063"/>
    </location>
</feature>
<feature type="region of interest" description="Disordered" evidence="2">
    <location>
        <begin position="705"/>
        <end position="728"/>
    </location>
</feature>
<dbReference type="GO" id="GO:0032982">
    <property type="term" value="C:myosin filament"/>
    <property type="evidence" value="ECO:0007669"/>
    <property type="project" value="TreeGrafter"/>
</dbReference>
<evidence type="ECO:0000313" key="3">
    <source>
        <dbReference type="EMBL" id="CAD7224023.1"/>
    </source>
</evidence>